<comment type="caution">
    <text evidence="12">The sequence shown here is derived from an EMBL/GenBank/DDBJ whole genome shotgun (WGS) entry which is preliminary data.</text>
</comment>
<organism evidence="12 13">
    <name type="scientific">Babesia bovis</name>
    <dbReference type="NCBI Taxonomy" id="5865"/>
    <lineage>
        <taxon>Eukaryota</taxon>
        <taxon>Sar</taxon>
        <taxon>Alveolata</taxon>
        <taxon>Apicomplexa</taxon>
        <taxon>Aconoidasida</taxon>
        <taxon>Piroplasmida</taxon>
        <taxon>Babesiidae</taxon>
        <taxon>Babesia</taxon>
    </lineage>
</organism>
<dbReference type="InterPro" id="IPR024954">
    <property type="entry name" value="SSRP1_DD"/>
</dbReference>
<keyword evidence="5 9" id="KW-0805">Transcription regulation</keyword>
<keyword evidence="3 9" id="KW-0235">DNA replication</keyword>
<dbReference type="InterPro" id="IPR011993">
    <property type="entry name" value="PH-like_dom_sf"/>
</dbReference>
<evidence type="ECO:0000256" key="1">
    <source>
        <dbReference type="ARBA" id="ARBA00010060"/>
    </source>
</evidence>
<dbReference type="InterPro" id="IPR038167">
    <property type="entry name" value="SSRP1_sf"/>
</dbReference>
<evidence type="ECO:0000256" key="9">
    <source>
        <dbReference type="RuleBase" id="RU364013"/>
    </source>
</evidence>
<feature type="region of interest" description="Disordered" evidence="10">
    <location>
        <begin position="444"/>
        <end position="485"/>
    </location>
</feature>
<reference evidence="12 13" key="1">
    <citation type="journal article" date="2007" name="PLoS Pathog.">
        <title>Genome sequence of Babesia bovis and comparative analysis of apicomplexan hemoprotozoa.</title>
        <authorList>
            <person name="Brayton K.A."/>
            <person name="Lau A.O.T."/>
            <person name="Herndon D.R."/>
            <person name="Hannick L."/>
            <person name="Kappmeyer L.S."/>
            <person name="Berens S.J."/>
            <person name="Bidwell S.L."/>
            <person name="Brown W.C."/>
            <person name="Crabtree J."/>
            <person name="Fadrosh D."/>
            <person name="Feldblum T."/>
            <person name="Forberger H.A."/>
            <person name="Haas B.J."/>
            <person name="Howell J.M."/>
            <person name="Khouri H."/>
            <person name="Koo H."/>
            <person name="Mann D.J."/>
            <person name="Norimine J."/>
            <person name="Paulsen I.T."/>
            <person name="Radune D."/>
            <person name="Ren Q."/>
            <person name="Smith R.K. Jr."/>
            <person name="Suarez C.E."/>
            <person name="White O."/>
            <person name="Wortman J.R."/>
            <person name="Knowles D.P. Jr."/>
            <person name="McElwain T.F."/>
            <person name="Nene V.M."/>
        </authorList>
    </citation>
    <scope>NUCLEOTIDE SEQUENCE [LARGE SCALE GENOMIC DNA]</scope>
    <source>
        <strain evidence="12">T2Bo</strain>
    </source>
</reference>
<dbReference type="eggNOG" id="KOG0526">
    <property type="taxonomic scope" value="Eukaryota"/>
</dbReference>
<dbReference type="Pfam" id="PF03531">
    <property type="entry name" value="SSrecog"/>
    <property type="match status" value="1"/>
</dbReference>
<dbReference type="SUPFAM" id="SSF50729">
    <property type="entry name" value="PH domain-like"/>
    <property type="match status" value="1"/>
</dbReference>
<comment type="similarity">
    <text evidence="1 9">Belongs to the SSRP1 family.</text>
</comment>
<dbReference type="GO" id="GO:0031491">
    <property type="term" value="F:nucleosome binding"/>
    <property type="evidence" value="ECO:0007669"/>
    <property type="project" value="TreeGrafter"/>
</dbReference>
<keyword evidence="4 9" id="KW-0227">DNA damage</keyword>
<proteinExistence type="inferred from homology"/>
<dbReference type="OMA" id="KNEHGIT"/>
<keyword evidence="8 9" id="KW-0539">Nucleus</keyword>
<dbReference type="FunCoup" id="A7AMU7">
    <property type="interactions" value="547"/>
</dbReference>
<dbReference type="PRINTS" id="PR00887">
    <property type="entry name" value="SSRCOGNITION"/>
</dbReference>
<evidence type="ECO:0000256" key="3">
    <source>
        <dbReference type="ARBA" id="ARBA00022705"/>
    </source>
</evidence>
<name>A7AMU7_BABBO</name>
<dbReference type="InParanoid" id="A7AMU7"/>
<feature type="domain" description="Histone chaperone RTT106/FACT complex subunit SPT16-like middle" evidence="11">
    <location>
        <begin position="345"/>
        <end position="437"/>
    </location>
</feature>
<keyword evidence="13" id="KW-1185">Reference proteome</keyword>
<dbReference type="FunFam" id="2.30.29.150:FF:000001">
    <property type="entry name" value="Fact complex subunit ssrp1"/>
    <property type="match status" value="1"/>
</dbReference>
<evidence type="ECO:0000259" key="11">
    <source>
        <dbReference type="SMART" id="SM01287"/>
    </source>
</evidence>
<dbReference type="Pfam" id="PF21103">
    <property type="entry name" value="PH1_SSRP1-like"/>
    <property type="match status" value="1"/>
</dbReference>
<protein>
    <recommendedName>
        <fullName evidence="9">FACT complex subunit SSRP1</fullName>
    </recommendedName>
</protein>
<dbReference type="Pfam" id="PF08512">
    <property type="entry name" value="Rttp106-like_middle"/>
    <property type="match status" value="1"/>
</dbReference>
<evidence type="ECO:0000256" key="10">
    <source>
        <dbReference type="SAM" id="MobiDB-lite"/>
    </source>
</evidence>
<evidence type="ECO:0000256" key="8">
    <source>
        <dbReference type="ARBA" id="ARBA00023242"/>
    </source>
</evidence>
<dbReference type="VEuPathDB" id="PiroplasmaDB:BBOV_III003170"/>
<reference evidence="13" key="3">
    <citation type="journal article" date="2021" name="Int. J. Parasitol.">
        <title>Comparative analysis of gene expression between Babesia bovis blood stages and kinetes allowed by improved genome annotation.</title>
        <authorList>
            <person name="Ueti M.W."/>
            <person name="Johnson W.C."/>
            <person name="Kappmeyer L.S."/>
            <person name="Herndon D.R."/>
            <person name="Mousel M.R."/>
            <person name="Reif K.E."/>
            <person name="Taus N.S."/>
            <person name="Ifeonu O.O."/>
            <person name="Silva J.C."/>
            <person name="Suarez C.E."/>
            <person name="Brayton K.A."/>
        </authorList>
    </citation>
    <scope>NUCLEOTIDE SEQUENCE [LARGE SCALE GENOMIC DNA]</scope>
</reference>
<dbReference type="GO" id="GO:0035101">
    <property type="term" value="C:FACT complex"/>
    <property type="evidence" value="ECO:0007669"/>
    <property type="project" value="TreeGrafter"/>
</dbReference>
<dbReference type="Gene3D" id="2.30.29.30">
    <property type="entry name" value="Pleckstrin-homology domain (PH domain)/Phosphotyrosine-binding domain (PTB)"/>
    <property type="match status" value="2"/>
</dbReference>
<evidence type="ECO:0000256" key="6">
    <source>
        <dbReference type="ARBA" id="ARBA00023163"/>
    </source>
</evidence>
<dbReference type="Pfam" id="PF17292">
    <property type="entry name" value="POB3_N"/>
    <property type="match status" value="1"/>
</dbReference>
<reference evidence="13" key="2">
    <citation type="journal article" date="2020" name="Data Brief">
        <title>Transcriptome dataset of Babesia bovis life stages within vertebrate and invertebrate hosts.</title>
        <authorList>
            <person name="Ueti M.W."/>
            <person name="Johnson W.C."/>
            <person name="Kappmeyer L.S."/>
            <person name="Herndon D.R."/>
            <person name="Mousel M.R."/>
            <person name="Reif K.E."/>
            <person name="Taus N.S."/>
            <person name="Ifeonu O.O."/>
            <person name="Silva J.C."/>
            <person name="Suarez C.E."/>
            <person name="Brayton K.A."/>
        </authorList>
    </citation>
    <scope>NUCLEOTIDE SEQUENCE [LARGE SCALE GENOMIC DNA]</scope>
</reference>
<evidence type="ECO:0000313" key="13">
    <source>
        <dbReference type="Proteomes" id="UP000002173"/>
    </source>
</evidence>
<dbReference type="KEGG" id="bbo:BBOV_III003170"/>
<feature type="compositionally biased region" description="Acidic residues" evidence="10">
    <location>
        <begin position="451"/>
        <end position="485"/>
    </location>
</feature>
<dbReference type="RefSeq" id="XP_001611449.1">
    <property type="nucleotide sequence ID" value="XM_001611399.1"/>
</dbReference>
<dbReference type="STRING" id="5865.A7AMU7"/>
<dbReference type="GeneID" id="5479697"/>
<dbReference type="InterPro" id="IPR000969">
    <property type="entry name" value="SSRP1/POB3"/>
</dbReference>
<dbReference type="GO" id="GO:0006281">
    <property type="term" value="P:DNA repair"/>
    <property type="evidence" value="ECO:0007669"/>
    <property type="project" value="UniProtKB-KW"/>
</dbReference>
<evidence type="ECO:0000256" key="4">
    <source>
        <dbReference type="ARBA" id="ARBA00022763"/>
    </source>
</evidence>
<gene>
    <name evidence="12" type="ORF">BBOV_III003170</name>
</gene>
<dbReference type="Gene3D" id="2.30.29.150">
    <property type="match status" value="1"/>
</dbReference>
<dbReference type="CDD" id="cd13231">
    <property type="entry name" value="PH2_SSRP1-like"/>
    <property type="match status" value="1"/>
</dbReference>
<dbReference type="PANTHER" id="PTHR45849:SF1">
    <property type="entry name" value="FACT COMPLEX SUBUNIT SSRP1"/>
    <property type="match status" value="1"/>
</dbReference>
<dbReference type="InterPro" id="IPR050454">
    <property type="entry name" value="RTT106/SSRP1_HistChap/FACT"/>
</dbReference>
<keyword evidence="2 9" id="KW-0158">Chromosome</keyword>
<dbReference type="CDD" id="cd13230">
    <property type="entry name" value="PH1_SSRP1-like"/>
    <property type="match status" value="1"/>
</dbReference>
<keyword evidence="6 9" id="KW-0804">Transcription</keyword>
<dbReference type="Gene3D" id="2.30.29.220">
    <property type="entry name" value="Structure-specific recognition protein (SSRP1)"/>
    <property type="match status" value="1"/>
</dbReference>
<dbReference type="PANTHER" id="PTHR45849">
    <property type="entry name" value="FACT COMPLEX SUBUNIT SSRP1"/>
    <property type="match status" value="1"/>
</dbReference>
<comment type="subcellular location">
    <subcellularLocation>
        <location evidence="9">Nucleus</location>
    </subcellularLocation>
    <subcellularLocation>
        <location evidence="9">Chromosome</location>
    </subcellularLocation>
</comment>
<keyword evidence="7 9" id="KW-0234">DNA repair</keyword>
<dbReference type="GO" id="GO:0042393">
    <property type="term" value="F:histone binding"/>
    <property type="evidence" value="ECO:0007669"/>
    <property type="project" value="TreeGrafter"/>
</dbReference>
<evidence type="ECO:0000313" key="12">
    <source>
        <dbReference type="EMBL" id="EDO07881.1"/>
    </source>
</evidence>
<dbReference type="InterPro" id="IPR013719">
    <property type="entry name" value="RTT106/SPT16-like_middle_dom"/>
</dbReference>
<dbReference type="InterPro" id="IPR035417">
    <property type="entry name" value="SSRP1/POB3_N"/>
</dbReference>
<comment type="function">
    <text evidence="9">Component of the FACT complex, a general chromatin factor that acts to reorganize nucleosomes. The FACT complex is involved in multiple processes that require DNA as a template such as mRNA elongation, DNA replication and DNA repair. During transcription elongation the FACT complex acts as a histone chaperone that both destabilizes and restores nucleosomal structure. It facilitates the passage of RNA polymerase II and transcription by promoting the dissociation of one histone H2A-H2B dimer from the nucleosome, then subsequently promotes the reestablishment of the nucleosome following the passage of RNA polymerase II.</text>
</comment>
<dbReference type="AlphaFoldDB" id="A7AMU7"/>
<dbReference type="GO" id="GO:0003677">
    <property type="term" value="F:DNA binding"/>
    <property type="evidence" value="ECO:0007669"/>
    <property type="project" value="InterPro"/>
</dbReference>
<sequence length="485" mass="55380">MTTASAVLVYAGIRRPDSIDSGAFKVSTELFGWKNKRTGEVIQHKRSDLNSISIINIGGGMYQVRFDMNASKGYEILRFSGFSEKAVDELKQHFDEHFKISPEVGSVAHTGWHWGVYGFENDTFKLTIDDNAGIDIDAKDVTQVTVPTKTDLAVEFKQNKGYINGDELMEIRFCIPNKPDVDDNELALEDLKQTFLLKAGLDELKSETLAFLTDVPLIVPRGRFEIEFSRKHIKYHGKSYDYTMFFTNISRMFLVPKPNSPHINFIIGLHQPMRQGQTRYPFVVMQFDAEEDIELEINMPEEDLESMKLEKVMTGKTFNVVTKLFGTLVNKPIVVPGEFKSEKEEAGFSCTYKATSGYMFPLNRSLLFIVKPVIFIRFDEIISVEFSRTGVSTQNRFFAFSISTKNGQEYEFTNVDRAEFEPLSKYLASRDVKIKRLDEQDASAMYRASQLEEEGDDDDEEDEDFEDDGESDDDDESEEEDEGSN</sequence>
<accession>A7AMU7</accession>
<dbReference type="InterPro" id="IPR048993">
    <property type="entry name" value="SSRP1-like_PH1"/>
</dbReference>
<evidence type="ECO:0000256" key="7">
    <source>
        <dbReference type="ARBA" id="ARBA00023204"/>
    </source>
</evidence>
<dbReference type="SMART" id="SM01287">
    <property type="entry name" value="Rtt106"/>
    <property type="match status" value="1"/>
</dbReference>
<dbReference type="GO" id="GO:0006260">
    <property type="term" value="P:DNA replication"/>
    <property type="evidence" value="ECO:0007669"/>
    <property type="project" value="UniProtKB-KW"/>
</dbReference>
<evidence type="ECO:0000256" key="2">
    <source>
        <dbReference type="ARBA" id="ARBA00022454"/>
    </source>
</evidence>
<dbReference type="Proteomes" id="UP000002173">
    <property type="component" value="Unassembled WGS sequence"/>
</dbReference>
<evidence type="ECO:0000256" key="5">
    <source>
        <dbReference type="ARBA" id="ARBA00023015"/>
    </source>
</evidence>
<dbReference type="EMBL" id="AAXT01000001">
    <property type="protein sequence ID" value="EDO07881.1"/>
    <property type="molecule type" value="Genomic_DNA"/>
</dbReference>